<feature type="signal peptide" evidence="2">
    <location>
        <begin position="1"/>
        <end position="21"/>
    </location>
</feature>
<dbReference type="GO" id="GO:0015918">
    <property type="term" value="P:sterol transport"/>
    <property type="evidence" value="ECO:0007669"/>
    <property type="project" value="TreeGrafter"/>
</dbReference>
<keyword evidence="2" id="KW-0732">Signal</keyword>
<feature type="transmembrane region" description="Helical" evidence="1">
    <location>
        <begin position="277"/>
        <end position="300"/>
    </location>
</feature>
<evidence type="ECO:0000313" key="4">
    <source>
        <dbReference type="EMBL" id="ACO10372.1"/>
    </source>
</evidence>
<dbReference type="InterPro" id="IPR032190">
    <property type="entry name" value="NPC1_N"/>
</dbReference>
<name>C1BMW9_CALRO</name>
<organism evidence="4">
    <name type="scientific">Caligus rogercresseyi</name>
    <name type="common">Sea louse</name>
    <dbReference type="NCBI Taxonomy" id="217165"/>
    <lineage>
        <taxon>Eukaryota</taxon>
        <taxon>Metazoa</taxon>
        <taxon>Ecdysozoa</taxon>
        <taxon>Arthropoda</taxon>
        <taxon>Crustacea</taxon>
        <taxon>Multicrustacea</taxon>
        <taxon>Hexanauplia</taxon>
        <taxon>Copepoda</taxon>
        <taxon>Siphonostomatoida</taxon>
        <taxon>Caligidae</taxon>
        <taxon>Caligus</taxon>
    </lineage>
</organism>
<accession>C1BMW9</accession>
<evidence type="ECO:0000256" key="1">
    <source>
        <dbReference type="SAM" id="Phobius"/>
    </source>
</evidence>
<protein>
    <submittedName>
        <fullName evidence="4">Niemann-Pick C1 protein</fullName>
    </submittedName>
</protein>
<keyword evidence="1" id="KW-0812">Transmembrane</keyword>
<dbReference type="EMBL" id="BT075948">
    <property type="protein sequence ID" value="ACO10372.1"/>
    <property type="molecule type" value="mRNA"/>
</dbReference>
<sequence length="306" mass="34084">MLLNPVLFLSILAYLVDFTSGEGHCVLRDVCGRDPTLPAGTNINLLCTDSGPPNEMKEKLKKLMAKVCPHFEPEISSKICCTRRQIKDLQMNMLTLRAVVGHCPSCFYDIRRLFCDLTCHPEQSNFLHAAVKVWGENPKGEEVEMVKELNYYLSPTFFNVIYEACKNVLFPSQSMSVLPFLCGTALCSPEKLLKYMGTQSRVTSPFQINFIPSKDPIVEENNLQLYDPPTFPCNAAPSTDTDVCSSANCELSCPTLDFSVYKGPSTNFLFTIGGTDGLVIVMASIFVLFSIGFIGTLIYGKIYRRT</sequence>
<proteinExistence type="evidence at transcript level"/>
<reference evidence="4" key="1">
    <citation type="submission" date="2009-03" db="EMBL/GenBank/DDBJ databases">
        <title>Caligus rogercresseyi ESTs and full-length cDNAs.</title>
        <authorList>
            <person name="Yasuike M."/>
            <person name="von Schalburg K."/>
            <person name="Cooper G."/>
            <person name="Leong J."/>
            <person name="Jones S.R.M."/>
            <person name="Koop B.F."/>
        </authorList>
    </citation>
    <scope>NUCLEOTIDE SEQUENCE</scope>
    <source>
        <tissue evidence="4">Whole tissue</tissue>
    </source>
</reference>
<dbReference type="PANTHER" id="PTHR45727">
    <property type="entry name" value="NPC INTRACELLULAR CHOLESTEROL TRANSPORTER 1"/>
    <property type="match status" value="1"/>
</dbReference>
<evidence type="ECO:0000256" key="2">
    <source>
        <dbReference type="SAM" id="SignalP"/>
    </source>
</evidence>
<feature type="domain" description="Niemann-Pick C1 N-terminal" evidence="3">
    <location>
        <begin position="23"/>
        <end position="256"/>
    </location>
</feature>
<evidence type="ECO:0000259" key="3">
    <source>
        <dbReference type="Pfam" id="PF16414"/>
    </source>
</evidence>
<gene>
    <name evidence="4" type="primary">NPC1</name>
</gene>
<keyword evidence="1" id="KW-0472">Membrane</keyword>
<dbReference type="PANTHER" id="PTHR45727:SF2">
    <property type="entry name" value="NPC INTRACELLULAR CHOLESTEROL TRANSPORTER 1"/>
    <property type="match status" value="1"/>
</dbReference>
<dbReference type="GO" id="GO:0005886">
    <property type="term" value="C:plasma membrane"/>
    <property type="evidence" value="ECO:0007669"/>
    <property type="project" value="TreeGrafter"/>
</dbReference>
<keyword evidence="1" id="KW-1133">Transmembrane helix</keyword>
<dbReference type="GO" id="GO:0042632">
    <property type="term" value="P:cholesterol homeostasis"/>
    <property type="evidence" value="ECO:0007669"/>
    <property type="project" value="TreeGrafter"/>
</dbReference>
<dbReference type="GO" id="GO:0030299">
    <property type="term" value="P:intestinal cholesterol absorption"/>
    <property type="evidence" value="ECO:0007669"/>
    <property type="project" value="TreeGrafter"/>
</dbReference>
<dbReference type="AlphaFoldDB" id="C1BMW9"/>
<feature type="chain" id="PRO_5002905222" evidence="2">
    <location>
        <begin position="22"/>
        <end position="306"/>
    </location>
</feature>
<dbReference type="Pfam" id="PF16414">
    <property type="entry name" value="NPC1_N"/>
    <property type="match status" value="1"/>
</dbReference>
<dbReference type="GO" id="GO:0015485">
    <property type="term" value="F:cholesterol binding"/>
    <property type="evidence" value="ECO:0007669"/>
    <property type="project" value="TreeGrafter"/>
</dbReference>